<accession>A0ABR0SUG0</accession>
<comment type="caution">
    <text evidence="8">The sequence shown here is derived from an EMBL/GenBank/DDBJ whole genome shotgun (WGS) entry which is preliminary data.</text>
</comment>
<keyword evidence="9" id="KW-1185">Reference proteome</keyword>
<dbReference type="InterPro" id="IPR029510">
    <property type="entry name" value="Ald_DH_CS_GLU"/>
</dbReference>
<dbReference type="SUPFAM" id="SSF53720">
    <property type="entry name" value="ALDH-like"/>
    <property type="match status" value="1"/>
</dbReference>
<protein>
    <recommendedName>
        <fullName evidence="3">aldehyde dehydrogenase (NAD(+))</fullName>
        <ecNumber evidence="3">1.2.1.3</ecNumber>
    </recommendedName>
</protein>
<dbReference type="InterPro" id="IPR016163">
    <property type="entry name" value="Ald_DH_C"/>
</dbReference>
<dbReference type="Gene3D" id="3.40.605.10">
    <property type="entry name" value="Aldehyde Dehydrogenase, Chain A, domain 1"/>
    <property type="match status" value="1"/>
</dbReference>
<evidence type="ECO:0000256" key="2">
    <source>
        <dbReference type="ARBA" id="ARBA00023002"/>
    </source>
</evidence>
<evidence type="ECO:0000313" key="9">
    <source>
        <dbReference type="Proteomes" id="UP001338125"/>
    </source>
</evidence>
<evidence type="ECO:0000256" key="3">
    <source>
        <dbReference type="ARBA" id="ARBA00024226"/>
    </source>
</evidence>
<gene>
    <name evidence="8" type="ORF">PT974_03805</name>
</gene>
<sequence length="480" mass="51473">MAAPSIETRLFIGGEWVPSKSGKTFPVFNPATEEKLADVYEADAEDVEVAYAAARKAFPAWRDLSAFDRVAKCVRLAELIERDQDEIAQLEAANMGLPISSYLPCVTGSATGIRHAANLAHDIHGETSLNTPGLVNFTLRQPYGVCAAIIPWNVPIVMWCGKTIPCVVAGNTLILKSSEKAPLTSLKLAALAHEAGFPPGVINVISGFGATVGNALASHMGIRKISFTGSTRAGKLILEAAAKSNMKRVCVETGGKNPCVIFDDADLEKAAAGAAASLQFNSGQICVSNSRVYVQKGVFSQFLEIFAQKFPDVKIGSPFDKETNFGPQVDKFQFDNILKLIDEAKASGASLVAGGSRATEKGYYIQPTIFADVPATANILKTEVFGPVVVVQPFETEEEVLEECNNTDYGLHAAVFTRDISRAYRVVKGFEAGMVTVNCSSEVGPYDMPFGGWKQSGTGRENAKMGLDSYYEIKSVSLQL</sequence>
<evidence type="ECO:0000256" key="6">
    <source>
        <dbReference type="RuleBase" id="RU003345"/>
    </source>
</evidence>
<keyword evidence="2 6" id="KW-0560">Oxidoreductase</keyword>
<evidence type="ECO:0000256" key="4">
    <source>
        <dbReference type="ARBA" id="ARBA00049194"/>
    </source>
</evidence>
<name>A0ABR0SUG0_9HYPO</name>
<dbReference type="PANTHER" id="PTHR11699">
    <property type="entry name" value="ALDEHYDE DEHYDROGENASE-RELATED"/>
    <property type="match status" value="1"/>
</dbReference>
<evidence type="ECO:0000259" key="7">
    <source>
        <dbReference type="Pfam" id="PF00171"/>
    </source>
</evidence>
<dbReference type="Pfam" id="PF00171">
    <property type="entry name" value="Aldedh"/>
    <property type="match status" value="1"/>
</dbReference>
<feature type="domain" description="Aldehyde dehydrogenase" evidence="7">
    <location>
        <begin position="16"/>
        <end position="476"/>
    </location>
</feature>
<reference evidence="8 9" key="1">
    <citation type="submission" date="2024-01" db="EMBL/GenBank/DDBJ databases">
        <title>Complete genome of Cladobotryum mycophilum ATHUM6906.</title>
        <authorList>
            <person name="Christinaki A.C."/>
            <person name="Myridakis A.I."/>
            <person name="Kouvelis V.N."/>
        </authorList>
    </citation>
    <scope>NUCLEOTIDE SEQUENCE [LARGE SCALE GENOMIC DNA]</scope>
    <source>
        <strain evidence="8 9">ATHUM6906</strain>
    </source>
</reference>
<dbReference type="InterPro" id="IPR016162">
    <property type="entry name" value="Ald_DH_N"/>
</dbReference>
<evidence type="ECO:0000256" key="1">
    <source>
        <dbReference type="ARBA" id="ARBA00009986"/>
    </source>
</evidence>
<dbReference type="PROSITE" id="PS00687">
    <property type="entry name" value="ALDEHYDE_DEHYDR_GLU"/>
    <property type="match status" value="1"/>
</dbReference>
<dbReference type="Gene3D" id="3.40.309.10">
    <property type="entry name" value="Aldehyde Dehydrogenase, Chain A, domain 2"/>
    <property type="match status" value="1"/>
</dbReference>
<dbReference type="Proteomes" id="UP001338125">
    <property type="component" value="Unassembled WGS sequence"/>
</dbReference>
<organism evidence="8 9">
    <name type="scientific">Cladobotryum mycophilum</name>
    <dbReference type="NCBI Taxonomy" id="491253"/>
    <lineage>
        <taxon>Eukaryota</taxon>
        <taxon>Fungi</taxon>
        <taxon>Dikarya</taxon>
        <taxon>Ascomycota</taxon>
        <taxon>Pezizomycotina</taxon>
        <taxon>Sordariomycetes</taxon>
        <taxon>Hypocreomycetidae</taxon>
        <taxon>Hypocreales</taxon>
        <taxon>Hypocreaceae</taxon>
        <taxon>Cladobotryum</taxon>
    </lineage>
</organism>
<evidence type="ECO:0000256" key="5">
    <source>
        <dbReference type="PROSITE-ProRule" id="PRU10007"/>
    </source>
</evidence>
<comment type="catalytic activity">
    <reaction evidence="4">
        <text>an aldehyde + NAD(+) + H2O = a carboxylate + NADH + 2 H(+)</text>
        <dbReference type="Rhea" id="RHEA:16185"/>
        <dbReference type="ChEBI" id="CHEBI:15377"/>
        <dbReference type="ChEBI" id="CHEBI:15378"/>
        <dbReference type="ChEBI" id="CHEBI:17478"/>
        <dbReference type="ChEBI" id="CHEBI:29067"/>
        <dbReference type="ChEBI" id="CHEBI:57540"/>
        <dbReference type="ChEBI" id="CHEBI:57945"/>
        <dbReference type="EC" id="1.2.1.3"/>
    </reaction>
</comment>
<dbReference type="EC" id="1.2.1.3" evidence="3"/>
<dbReference type="InterPro" id="IPR016161">
    <property type="entry name" value="Ald_DH/histidinol_DH"/>
</dbReference>
<proteinExistence type="inferred from homology"/>
<feature type="active site" evidence="5">
    <location>
        <position position="252"/>
    </location>
</feature>
<evidence type="ECO:0000313" key="8">
    <source>
        <dbReference type="EMBL" id="KAK5995401.1"/>
    </source>
</evidence>
<comment type="similarity">
    <text evidence="1 6">Belongs to the aldehyde dehydrogenase family.</text>
</comment>
<dbReference type="EMBL" id="JAVFKD010000004">
    <property type="protein sequence ID" value="KAK5995401.1"/>
    <property type="molecule type" value="Genomic_DNA"/>
</dbReference>
<dbReference type="InterPro" id="IPR015590">
    <property type="entry name" value="Aldehyde_DH_dom"/>
</dbReference>